<protein>
    <submittedName>
        <fullName evidence="1">Uncharacterized protein</fullName>
    </submittedName>
</protein>
<accession>A0A0K2Y2H3</accession>
<dbReference type="GeneID" id="82131632"/>
<dbReference type="Proteomes" id="UP000043437">
    <property type="component" value="Unassembled WGS sequence"/>
</dbReference>
<name>A0A0K2Y2H3_9HELI</name>
<reference evidence="2" key="1">
    <citation type="submission" date="2014-12" db="EMBL/GenBank/DDBJ databases">
        <authorList>
            <person name="Jaenicke S."/>
        </authorList>
    </citation>
    <scope>NUCLEOTIDE SEQUENCE [LARGE SCALE GENOMIC DNA]</scope>
</reference>
<sequence length="69" mass="7731">MTRSGEYGGCWDGATYLGDKFCSIAPSCPALKDYGEQQEWLEIFFGQGACGDGVKDWHPLPIVYEYKED</sequence>
<dbReference type="AlphaFoldDB" id="A0A0K2Y2H3"/>
<evidence type="ECO:0000313" key="2">
    <source>
        <dbReference type="Proteomes" id="UP000043437"/>
    </source>
</evidence>
<proteinExistence type="predicted"/>
<dbReference type="EMBL" id="CDMG01000004">
    <property type="protein sequence ID" value="CRI32170.1"/>
    <property type="molecule type" value="Genomic_DNA"/>
</dbReference>
<organism evidence="1 2">
    <name type="scientific">Helicobacter ailurogastricus</name>
    <dbReference type="NCBI Taxonomy" id="1578720"/>
    <lineage>
        <taxon>Bacteria</taxon>
        <taxon>Pseudomonadati</taxon>
        <taxon>Campylobacterota</taxon>
        <taxon>Epsilonproteobacteria</taxon>
        <taxon>Campylobacterales</taxon>
        <taxon>Helicobacteraceae</taxon>
        <taxon>Helicobacter</taxon>
    </lineage>
</organism>
<gene>
    <name evidence="1" type="ORF">HAL07_06450</name>
</gene>
<evidence type="ECO:0000313" key="1">
    <source>
        <dbReference type="EMBL" id="CRI32170.1"/>
    </source>
</evidence>
<dbReference type="RefSeq" id="WP_053945093.1">
    <property type="nucleotide sequence ID" value="NZ_CDMG01000004.1"/>
</dbReference>